<dbReference type="InterPro" id="IPR002068">
    <property type="entry name" value="A-crystallin/Hsp20_dom"/>
</dbReference>
<dbReference type="Gene3D" id="2.60.40.790">
    <property type="match status" value="1"/>
</dbReference>
<reference evidence="4 5" key="1">
    <citation type="submission" date="2023-11" db="EMBL/GenBank/DDBJ databases">
        <title>A Novel Polar Bacteriovorax (B. antarcticus) Isolated from the Biocrust in Antarctica.</title>
        <authorList>
            <person name="Mun W."/>
            <person name="Choi S.Y."/>
            <person name="Mitchell R.J."/>
        </authorList>
    </citation>
    <scope>NUCLEOTIDE SEQUENCE [LARGE SCALE GENOMIC DNA]</scope>
    <source>
        <strain evidence="4 5">PP10</strain>
    </source>
</reference>
<dbReference type="PANTHER" id="PTHR11527">
    <property type="entry name" value="HEAT-SHOCK PROTEIN 20 FAMILY MEMBER"/>
    <property type="match status" value="1"/>
</dbReference>
<evidence type="ECO:0000259" key="3">
    <source>
        <dbReference type="PROSITE" id="PS01031"/>
    </source>
</evidence>
<evidence type="ECO:0000256" key="2">
    <source>
        <dbReference type="RuleBase" id="RU003616"/>
    </source>
</evidence>
<dbReference type="Pfam" id="PF00011">
    <property type="entry name" value="HSP20"/>
    <property type="match status" value="1"/>
</dbReference>
<accession>A0ABU5VXR2</accession>
<gene>
    <name evidence="4" type="ORF">SHI21_16585</name>
</gene>
<evidence type="ECO:0000313" key="5">
    <source>
        <dbReference type="Proteomes" id="UP001302274"/>
    </source>
</evidence>
<dbReference type="CDD" id="cd06464">
    <property type="entry name" value="ACD_sHsps-like"/>
    <property type="match status" value="1"/>
</dbReference>
<protein>
    <submittedName>
        <fullName evidence="4">Hsp20/alpha crystallin family protein</fullName>
    </submittedName>
</protein>
<evidence type="ECO:0000256" key="1">
    <source>
        <dbReference type="PROSITE-ProRule" id="PRU00285"/>
    </source>
</evidence>
<dbReference type="SUPFAM" id="SSF49764">
    <property type="entry name" value="HSP20-like chaperones"/>
    <property type="match status" value="1"/>
</dbReference>
<feature type="domain" description="SHSP" evidence="3">
    <location>
        <begin position="49"/>
        <end position="162"/>
    </location>
</feature>
<sequence>MHLTPFKHRNKAPVTYNPRFGSDLSTLQREMNSLMNNFFDLGEFSSPLNFSSSVYPTIDIKEDENKYLIDADVPGMSDKDINLDVRNNILTISGKVDTETKDENKGYVCVERSHESFSRDIYLASDVDMDSVKAELKNGVLHIEMNKSELAKKNHKKIAIKH</sequence>
<comment type="similarity">
    <text evidence="1 2">Belongs to the small heat shock protein (HSP20) family.</text>
</comment>
<evidence type="ECO:0000313" key="4">
    <source>
        <dbReference type="EMBL" id="MEA9357850.1"/>
    </source>
</evidence>
<dbReference type="EMBL" id="JAYGJQ010000002">
    <property type="protein sequence ID" value="MEA9357850.1"/>
    <property type="molecule type" value="Genomic_DNA"/>
</dbReference>
<proteinExistence type="inferred from homology"/>
<dbReference type="PROSITE" id="PS01031">
    <property type="entry name" value="SHSP"/>
    <property type="match status" value="1"/>
</dbReference>
<dbReference type="Proteomes" id="UP001302274">
    <property type="component" value="Unassembled WGS sequence"/>
</dbReference>
<comment type="caution">
    <text evidence="4">The sequence shown here is derived from an EMBL/GenBank/DDBJ whole genome shotgun (WGS) entry which is preliminary data.</text>
</comment>
<keyword evidence="5" id="KW-1185">Reference proteome</keyword>
<dbReference type="InterPro" id="IPR008978">
    <property type="entry name" value="HSP20-like_chaperone"/>
</dbReference>
<dbReference type="RefSeq" id="WP_323578023.1">
    <property type="nucleotide sequence ID" value="NZ_JAYGJQ010000002.1"/>
</dbReference>
<dbReference type="InterPro" id="IPR031107">
    <property type="entry name" value="Small_HSP"/>
</dbReference>
<name>A0ABU5VXR2_9BACT</name>
<organism evidence="4 5">
    <name type="scientific">Bacteriovorax antarcticus</name>
    <dbReference type="NCBI Taxonomy" id="3088717"/>
    <lineage>
        <taxon>Bacteria</taxon>
        <taxon>Pseudomonadati</taxon>
        <taxon>Bdellovibrionota</taxon>
        <taxon>Bacteriovoracia</taxon>
        <taxon>Bacteriovoracales</taxon>
        <taxon>Bacteriovoracaceae</taxon>
        <taxon>Bacteriovorax</taxon>
    </lineage>
</organism>